<keyword evidence="3" id="KW-1185">Reference proteome</keyword>
<dbReference type="InterPro" id="IPR011047">
    <property type="entry name" value="Quinoprotein_ADH-like_sf"/>
</dbReference>
<keyword evidence="1" id="KW-0732">Signal</keyword>
<reference evidence="2 3" key="1">
    <citation type="submission" date="2019-02" db="EMBL/GenBank/DDBJ databases">
        <title>The Batch Genome Submission of Acinetobacter spp. strains.</title>
        <authorList>
            <person name="Qin J."/>
            <person name="Hu Y."/>
            <person name="Ye H."/>
            <person name="Wei L."/>
            <person name="Feng Y."/>
            <person name="Zong Z."/>
        </authorList>
    </citation>
    <scope>NUCLEOTIDE SEQUENCE [LARGE SCALE GENOMIC DNA]</scope>
    <source>
        <strain evidence="2 3">WCHAW060049</strain>
    </source>
</reference>
<dbReference type="Proteomes" id="UP000293863">
    <property type="component" value="Unassembled WGS sequence"/>
</dbReference>
<evidence type="ECO:0000256" key="1">
    <source>
        <dbReference type="SAM" id="SignalP"/>
    </source>
</evidence>
<protein>
    <submittedName>
        <fullName evidence="2">Pilus assembly protein PilY</fullName>
    </submittedName>
</protein>
<feature type="chain" id="PRO_5020413083" evidence="1">
    <location>
        <begin position="38"/>
        <end position="1225"/>
    </location>
</feature>
<name>A0A4Q7APE0_9GAMM</name>
<proteinExistence type="predicted"/>
<feature type="signal peptide" evidence="1">
    <location>
        <begin position="1"/>
        <end position="37"/>
    </location>
</feature>
<dbReference type="AlphaFoldDB" id="A0A4Q7APE0"/>
<dbReference type="EMBL" id="SGSQ01000002">
    <property type="protein sequence ID" value="RZG49118.1"/>
    <property type="molecule type" value="Genomic_DNA"/>
</dbReference>
<evidence type="ECO:0000313" key="3">
    <source>
        <dbReference type="Proteomes" id="UP000293863"/>
    </source>
</evidence>
<sequence length="1225" mass="130820">MDTFLRNNKMTTLKRKGLVLAISAMLTNSLLTSVTQASDVQIYQNPTATSYPIIMLAIDNSFSMAINDASYNNAATSRLSALKSSLVYALNARNVDGSYKIPDRAYIGLSKFAGDKGSSGSDNRGRRSRIAVQAQRLDTLVGTTTQRQYLINQINALSADSSTPTATLFADTYAYLLGSRTDSPNSVTNLTNGYQLNLQGMDLAVTGVIQNNKYIAPIESLSSESDKQCSTQGVFFLTDGAPSGVPAEQSQLLLKNTLGNANIPNKSEADITCTDTDVPAVYYNYSNARGTATSNGEFFQMALSPSSTTPISSSGTVSGYQDRSGWSCIANLVRASSNASRTSKKRIYLSTVGYGPLFAKAAGETCQTDSTGRNVSCVLPNDKKNGTSDTSPYSNTLNADALKMLGDKVGQGDTYGTSKPIGGYTFANTGEKVQDALLKFVKDIDAGSFDAASFGTYVVPADPLATTSSYNAVLAPQFQPKISGSGGTVQSTQQLWVGNLKKYTLNSSGVIVDKNGATVLNSAGSVIANTRDYWNADTDTSTKDGKSALEGGLLSGLTLPNANPALLNTVTASTSIKTRPLYIDATIPTTGTTANNVVGGASLTALNTTNVLTATTVLPITNTTITGWRRNSYQPYLLSALGFKLDLSYLNGLTSNYIWDSVDKVKNLNVMQQMGGVIHSDPLLVTLEAKYDATTGAILANTDSTTNRKDYIIVGTLQGLLHMVDQSTGKEVFSFLPNEILQDQNRRDALLDISNSQVNTTNPYYGIDAPWASWVEYQVNNTSKKFLATTANVYGGMRMGGKSYYGLNVKDPTDPEFLFQIDPSTGKVKSANATVNATAANPAISAMGQSWSKPTLAKIRFGNSVKKVMIVGGGYDPAYEGSSYQPTAVTASSPNAGAGVYIFDATTGALLWNARAGTNSVATTDVKNSNLKYSVVSQIKAFDRDADGLVDNLYFGDLGGQVFRVDLNNAYGTATTNYGRVNRLADFSASNQKFYEMPALSVYDNNGSRFGVISLASGNRSNPLNVTNGADNRIYALYDYDLNSTNLFNSSFTKTSDVAEGDLLNWADIATTNVGQLTANTKKGWYYVLRKTTGTMNETANTGTVKALNGYLVVANTAKFSDFYVSLYNPNDSSTQQPDACTGGITGSSMVKRLCLPYGVCGDDLTLASNYTTRETDGTKKDGIVKVQAGGFVDPDGKNIITLVPNVGRNYKTTKIFQSSNWTEK</sequence>
<evidence type="ECO:0000313" key="2">
    <source>
        <dbReference type="EMBL" id="RZG49118.1"/>
    </source>
</evidence>
<organism evidence="2 3">
    <name type="scientific">Acinetobacter wuhouensis</name>
    <dbReference type="NCBI Taxonomy" id="1879050"/>
    <lineage>
        <taxon>Bacteria</taxon>
        <taxon>Pseudomonadati</taxon>
        <taxon>Pseudomonadota</taxon>
        <taxon>Gammaproteobacteria</taxon>
        <taxon>Moraxellales</taxon>
        <taxon>Moraxellaceae</taxon>
        <taxon>Acinetobacter</taxon>
    </lineage>
</organism>
<comment type="caution">
    <text evidence="2">The sequence shown here is derived from an EMBL/GenBank/DDBJ whole genome shotgun (WGS) entry which is preliminary data.</text>
</comment>
<gene>
    <name evidence="2" type="ORF">EXU28_01935</name>
</gene>
<dbReference type="SUPFAM" id="SSF50998">
    <property type="entry name" value="Quinoprotein alcohol dehydrogenase-like"/>
    <property type="match status" value="1"/>
</dbReference>
<accession>A0A4Q7APE0</accession>
<dbReference type="RefSeq" id="WP_130168062.1">
    <property type="nucleotide sequence ID" value="NZ_SGSQ01000002.1"/>
</dbReference>